<evidence type="ECO:0000256" key="4">
    <source>
        <dbReference type="SAM" id="SignalP"/>
    </source>
</evidence>
<organism evidence="5 6">
    <name type="scientific">Polyplosphaeria fusca</name>
    <dbReference type="NCBI Taxonomy" id="682080"/>
    <lineage>
        <taxon>Eukaryota</taxon>
        <taxon>Fungi</taxon>
        <taxon>Dikarya</taxon>
        <taxon>Ascomycota</taxon>
        <taxon>Pezizomycotina</taxon>
        <taxon>Dothideomycetes</taxon>
        <taxon>Pleosporomycetidae</taxon>
        <taxon>Pleosporales</taxon>
        <taxon>Tetraplosphaeriaceae</taxon>
        <taxon>Polyplosphaeria</taxon>
    </lineage>
</organism>
<feature type="chain" id="PRO_5040336082" evidence="4">
    <location>
        <begin position="22"/>
        <end position="694"/>
    </location>
</feature>
<feature type="coiled-coil region" evidence="1">
    <location>
        <begin position="140"/>
        <end position="184"/>
    </location>
</feature>
<feature type="compositionally biased region" description="Low complexity" evidence="2">
    <location>
        <begin position="599"/>
        <end position="609"/>
    </location>
</feature>
<feature type="compositionally biased region" description="Gly residues" evidence="2">
    <location>
        <begin position="585"/>
        <end position="598"/>
    </location>
</feature>
<feature type="compositionally biased region" description="Polar residues" evidence="2">
    <location>
        <begin position="461"/>
        <end position="500"/>
    </location>
</feature>
<keyword evidence="1" id="KW-0175">Coiled coil</keyword>
<evidence type="ECO:0000313" key="6">
    <source>
        <dbReference type="Proteomes" id="UP000799444"/>
    </source>
</evidence>
<feature type="region of interest" description="Disordered" evidence="2">
    <location>
        <begin position="417"/>
        <end position="672"/>
    </location>
</feature>
<feature type="compositionally biased region" description="Low complexity" evidence="2">
    <location>
        <begin position="567"/>
        <end position="584"/>
    </location>
</feature>
<dbReference type="EMBL" id="ML996144">
    <property type="protein sequence ID" value="KAF2734750.1"/>
    <property type="molecule type" value="Genomic_DNA"/>
</dbReference>
<keyword evidence="4" id="KW-0732">Signal</keyword>
<feature type="signal peptide" evidence="4">
    <location>
        <begin position="1"/>
        <end position="21"/>
    </location>
</feature>
<feature type="compositionally biased region" description="Polar residues" evidence="2">
    <location>
        <begin position="417"/>
        <end position="433"/>
    </location>
</feature>
<feature type="compositionally biased region" description="Polar residues" evidence="2">
    <location>
        <begin position="442"/>
        <end position="453"/>
    </location>
</feature>
<gene>
    <name evidence="5" type="ORF">EJ04DRAFT_552502</name>
</gene>
<sequence length="694" mass="74729">MYQILLLLVAQLLLLLAGANAQETSYPFDDYYRDTEGEKRIRPPLLPQLGCSPIPTPPTSRLYKLILGLAIFLILGFCIVCVPIRDRIYQLALVSSHLLRAIWLAFCDGLSEIWHSVAIQELKAKYSTVQQQLDKAHEWIEALEGKNQHVTQQLETVTSDRDNLKKFNSDLKKSNEDLEKTNHDHGRQIEILNSAEHEATQARDIAEFRTAVHHYESQTRFLSKQAKEDLDKFNNLKANSDTRIIELQHQVAALKIDISQGKKAAERMELTHTRSITMLERDNAGLTRELYSTRRDFQAIIVALHKLVILGGPTRAFAMAFFNLINELGLNADKLMIDTCKFQLMAEHVRLGASSPFSATNVLGKAYISVFDSIGITEEKIFQILEGPISTFLMAAFPMLAGFLNGQYVASADTSVPAQQPGVTTKDVSQGDNPQPPFSGKDVNNNQQQQSLSKGLEQPIIPQNGQYQPPSSAQNHTNNGTKPENNANTSRTVQPPFNGNQASSSTSAQAPQPHRDPSTPPAPKSTNLFINAFQKLASAPPPPLPSQFGGTANIASDTPTSPPSPSPASRTTTTTPAGPAPGEQGYAGSGGSFQGGTKGFFQLGKRPGTFGVGGGGGESAAAAAGKRKADGPALAGGEGGQMGSRFTRSSLNGSAGGDLLNGGGASAFASASGRGGVFAGFRQSQYVIRDEEDC</sequence>
<reference evidence="5" key="1">
    <citation type="journal article" date="2020" name="Stud. Mycol.">
        <title>101 Dothideomycetes genomes: a test case for predicting lifestyles and emergence of pathogens.</title>
        <authorList>
            <person name="Haridas S."/>
            <person name="Albert R."/>
            <person name="Binder M."/>
            <person name="Bloem J."/>
            <person name="Labutti K."/>
            <person name="Salamov A."/>
            <person name="Andreopoulos B."/>
            <person name="Baker S."/>
            <person name="Barry K."/>
            <person name="Bills G."/>
            <person name="Bluhm B."/>
            <person name="Cannon C."/>
            <person name="Castanera R."/>
            <person name="Culley D."/>
            <person name="Daum C."/>
            <person name="Ezra D."/>
            <person name="Gonzalez J."/>
            <person name="Henrissat B."/>
            <person name="Kuo A."/>
            <person name="Liang C."/>
            <person name="Lipzen A."/>
            <person name="Lutzoni F."/>
            <person name="Magnuson J."/>
            <person name="Mondo S."/>
            <person name="Nolan M."/>
            <person name="Ohm R."/>
            <person name="Pangilinan J."/>
            <person name="Park H.-J."/>
            <person name="Ramirez L."/>
            <person name="Alfaro M."/>
            <person name="Sun H."/>
            <person name="Tritt A."/>
            <person name="Yoshinaga Y."/>
            <person name="Zwiers L.-H."/>
            <person name="Turgeon B."/>
            <person name="Goodwin S."/>
            <person name="Spatafora J."/>
            <person name="Crous P."/>
            <person name="Grigoriev I."/>
        </authorList>
    </citation>
    <scope>NUCLEOTIDE SEQUENCE</scope>
    <source>
        <strain evidence="5">CBS 125425</strain>
    </source>
</reference>
<comment type="caution">
    <text evidence="5">The sequence shown here is derived from an EMBL/GenBank/DDBJ whole genome shotgun (WGS) entry which is preliminary data.</text>
</comment>
<dbReference type="Proteomes" id="UP000799444">
    <property type="component" value="Unassembled WGS sequence"/>
</dbReference>
<evidence type="ECO:0000256" key="2">
    <source>
        <dbReference type="SAM" id="MobiDB-lite"/>
    </source>
</evidence>
<feature type="transmembrane region" description="Helical" evidence="3">
    <location>
        <begin position="62"/>
        <end position="81"/>
    </location>
</feature>
<protein>
    <submittedName>
        <fullName evidence="5">Uncharacterized protein</fullName>
    </submittedName>
</protein>
<dbReference type="AlphaFoldDB" id="A0A9P4QYF0"/>
<evidence type="ECO:0000256" key="3">
    <source>
        <dbReference type="SAM" id="Phobius"/>
    </source>
</evidence>
<evidence type="ECO:0000313" key="5">
    <source>
        <dbReference type="EMBL" id="KAF2734750.1"/>
    </source>
</evidence>
<accession>A0A9P4QYF0</accession>
<keyword evidence="3" id="KW-0472">Membrane</keyword>
<name>A0A9P4QYF0_9PLEO</name>
<keyword evidence="3" id="KW-1133">Transmembrane helix</keyword>
<feature type="compositionally biased region" description="Gly residues" evidence="2">
    <location>
        <begin position="654"/>
        <end position="665"/>
    </location>
</feature>
<keyword evidence="6" id="KW-1185">Reference proteome</keyword>
<evidence type="ECO:0000256" key="1">
    <source>
        <dbReference type="SAM" id="Coils"/>
    </source>
</evidence>
<feature type="compositionally biased region" description="Low complexity" evidence="2">
    <location>
        <begin position="501"/>
        <end position="512"/>
    </location>
</feature>
<proteinExistence type="predicted"/>
<keyword evidence="3" id="KW-0812">Transmembrane</keyword>